<organism evidence="1 2">
    <name type="scientific">Silvanigrella aquatica</name>
    <dbReference type="NCBI Taxonomy" id="1915309"/>
    <lineage>
        <taxon>Bacteria</taxon>
        <taxon>Pseudomonadati</taxon>
        <taxon>Bdellovibrionota</taxon>
        <taxon>Oligoflexia</taxon>
        <taxon>Silvanigrellales</taxon>
        <taxon>Silvanigrellaceae</taxon>
        <taxon>Silvanigrella</taxon>
    </lineage>
</organism>
<gene>
    <name evidence="1" type="ORF">AXG55_00740</name>
</gene>
<protein>
    <recommendedName>
        <fullName evidence="3">Transposase</fullName>
    </recommendedName>
</protein>
<name>A0A1L4CX64_9BACT</name>
<dbReference type="STRING" id="1915309.AXG55_00740"/>
<evidence type="ECO:0008006" key="3">
    <source>
        <dbReference type="Google" id="ProtNLM"/>
    </source>
</evidence>
<dbReference type="Pfam" id="PF12784">
    <property type="entry name" value="PDDEXK_2"/>
    <property type="match status" value="1"/>
</dbReference>
<keyword evidence="2" id="KW-1185">Reference proteome</keyword>
<dbReference type="InterPro" id="IPR010106">
    <property type="entry name" value="RpnA"/>
</dbReference>
<dbReference type="Proteomes" id="UP000184731">
    <property type="component" value="Chromosome"/>
</dbReference>
<dbReference type="EMBL" id="CP017834">
    <property type="protein sequence ID" value="APJ02537.1"/>
    <property type="molecule type" value="Genomic_DNA"/>
</dbReference>
<evidence type="ECO:0000313" key="1">
    <source>
        <dbReference type="EMBL" id="APJ02537.1"/>
    </source>
</evidence>
<dbReference type="PANTHER" id="PTHR41317">
    <property type="entry name" value="PD-(D_E)XK NUCLEASE FAMILY TRANSPOSASE"/>
    <property type="match status" value="1"/>
</dbReference>
<dbReference type="KEGG" id="saqi:AXG55_00740"/>
<dbReference type="NCBIfam" id="TIGR01784">
    <property type="entry name" value="T_den_put_tspse"/>
    <property type="match status" value="1"/>
</dbReference>
<reference evidence="1 2" key="1">
    <citation type="submission" date="2016-10" db="EMBL/GenBank/DDBJ databases">
        <title>Silvanigrella aquatica sp. nov., isolated from a freshwater lake located in the Black Forest, Germany, description of Silvanigrellaceae fam. nov., Silvanigrellales ord. nov., reclassification of the order Bdellovibrionales in the class Oligoflexia, reclassification of the families Bacteriovoracaceae and Halobacteriovoraceae in the new order Bacteriovoracales ord. nov., and reclassification of the family Pseudobacteriovoracaceae in the order Oligoflexiales.</title>
        <authorList>
            <person name="Hahn M.W."/>
            <person name="Schmidt J."/>
            <person name="Koll U."/>
            <person name="Rohde M."/>
            <person name="Verbag S."/>
            <person name="Pitt A."/>
            <person name="Nakai R."/>
            <person name="Naganuma T."/>
            <person name="Lang E."/>
        </authorList>
    </citation>
    <scope>NUCLEOTIDE SEQUENCE [LARGE SCALE GENOMIC DNA]</scope>
    <source>
        <strain evidence="1 2">MWH-Nonnen-W8red</strain>
    </source>
</reference>
<dbReference type="PANTHER" id="PTHR41317:SF1">
    <property type="entry name" value="PD-(D_E)XK NUCLEASE FAMILY TRANSPOSASE"/>
    <property type="match status" value="1"/>
</dbReference>
<dbReference type="RefSeq" id="WP_233231275.1">
    <property type="nucleotide sequence ID" value="NZ_CP017834.1"/>
</dbReference>
<dbReference type="AlphaFoldDB" id="A0A1L4CX64"/>
<evidence type="ECO:0000313" key="2">
    <source>
        <dbReference type="Proteomes" id="UP000184731"/>
    </source>
</evidence>
<proteinExistence type="predicted"/>
<sequence length="277" mass="32720">MEQNKLLDIKVDYVFKRIFGENEDIFIDFVNKILYLENENKIISAQFINTEMNKNSLLDKSSRFDVLAHLNDGSYLNIEVQMCCTHEYDKRCLYYWAKLYENQLKKGEDYNLLRPAICIHVLNFKLFNEKDSFLTKLNVVDMETQKIFSNDFQIIFLEVPKPLKASYNELANWMRFLKGAQKEEIIAMGNPVILKAQEKLEYLSHDPETRAYYDSRQKYLHDYATEIRYREEKGRQEGRQEGVEVVAKNLILKGMPIDFVASVTNLSMEEIKKISEN</sequence>
<accession>A0A1L4CX64</accession>